<name>A0A3P8VAY0_CYNSE</name>
<dbReference type="OMA" id="ETCRPET"/>
<organism evidence="2 3">
    <name type="scientific">Cynoglossus semilaevis</name>
    <name type="common">Tongue sole</name>
    <dbReference type="NCBI Taxonomy" id="244447"/>
    <lineage>
        <taxon>Eukaryota</taxon>
        <taxon>Metazoa</taxon>
        <taxon>Chordata</taxon>
        <taxon>Craniata</taxon>
        <taxon>Vertebrata</taxon>
        <taxon>Euteleostomi</taxon>
        <taxon>Actinopterygii</taxon>
        <taxon>Neopterygii</taxon>
        <taxon>Teleostei</taxon>
        <taxon>Neoteleostei</taxon>
        <taxon>Acanthomorphata</taxon>
        <taxon>Carangaria</taxon>
        <taxon>Pleuronectiformes</taxon>
        <taxon>Pleuronectoidei</taxon>
        <taxon>Cynoglossidae</taxon>
        <taxon>Cynoglossinae</taxon>
        <taxon>Cynoglossus</taxon>
    </lineage>
</organism>
<dbReference type="STRING" id="244447.ENSCSEP00000009615"/>
<evidence type="ECO:0000256" key="1">
    <source>
        <dbReference type="SAM" id="MobiDB-lite"/>
    </source>
</evidence>
<dbReference type="AlphaFoldDB" id="A0A3P8VAY0"/>
<sequence>MNSKIYFCVSPVQKTPQSSQCNSTTPKRAQKFTAPPPHMGVKLHPPRRPTPQKAGASPSICPTKPHTHTPSPQPQSSVLLSVLQSSSQPGRKPFRQTECNDVEEETVPVRDTDNQLPLKSNSPHVLDGSVKLSNACLESGGNSETPQVIFSCTEKEVKERTTPSEHIAHYLRSLSLLGSTHADQETRGHSHDLDAQAPPVHHCHGSQATGQQLDSTLSQCDTESELCNWSMRSDSTFDTRDEVAFKDGLAALDASIDSLWKNLQLELRR</sequence>
<reference evidence="2" key="3">
    <citation type="submission" date="2025-09" db="UniProtKB">
        <authorList>
            <consortium name="Ensembl"/>
        </authorList>
    </citation>
    <scope>IDENTIFICATION</scope>
</reference>
<dbReference type="Ensembl" id="ENSCSET00000009727.1">
    <property type="protein sequence ID" value="ENSCSEP00000009615.1"/>
    <property type="gene ID" value="ENSCSEG00000006167.1"/>
</dbReference>
<protein>
    <submittedName>
        <fullName evidence="2">Uncharacterized protein</fullName>
    </submittedName>
</protein>
<accession>A0A3P8VAY0</accession>
<dbReference type="InterPro" id="IPR029343">
    <property type="entry name" value="CCDC14"/>
</dbReference>
<feature type="compositionally biased region" description="Polar residues" evidence="1">
    <location>
        <begin position="114"/>
        <end position="123"/>
    </location>
</feature>
<feature type="compositionally biased region" description="Low complexity" evidence="1">
    <location>
        <begin position="74"/>
        <end position="89"/>
    </location>
</feature>
<proteinExistence type="predicted"/>
<dbReference type="GO" id="GO:0034451">
    <property type="term" value="C:centriolar satellite"/>
    <property type="evidence" value="ECO:0007669"/>
    <property type="project" value="TreeGrafter"/>
</dbReference>
<evidence type="ECO:0000313" key="2">
    <source>
        <dbReference type="Ensembl" id="ENSCSEP00000009615.1"/>
    </source>
</evidence>
<dbReference type="PANTHER" id="PTHR22367:SF2">
    <property type="entry name" value="COILED-COIL DOMAIN-CONTAINING PROTEIN 14"/>
    <property type="match status" value="1"/>
</dbReference>
<dbReference type="Pfam" id="PF15254">
    <property type="entry name" value="CCDC14"/>
    <property type="match status" value="1"/>
</dbReference>
<dbReference type="GeneTree" id="ENSGT00530000068760"/>
<dbReference type="InParanoid" id="A0A3P8VAY0"/>
<dbReference type="GO" id="GO:0071539">
    <property type="term" value="P:protein localization to centrosome"/>
    <property type="evidence" value="ECO:0007669"/>
    <property type="project" value="TreeGrafter"/>
</dbReference>
<dbReference type="PANTHER" id="PTHR22367">
    <property type="entry name" value="COILED-COIL DOMAIN-CONTAINING PROTEIN 14"/>
    <property type="match status" value="1"/>
</dbReference>
<dbReference type="Proteomes" id="UP000265120">
    <property type="component" value="Chromosome 14"/>
</dbReference>
<evidence type="ECO:0000313" key="3">
    <source>
        <dbReference type="Proteomes" id="UP000265120"/>
    </source>
</evidence>
<feature type="compositionally biased region" description="Polar residues" evidence="1">
    <location>
        <begin position="12"/>
        <end position="27"/>
    </location>
</feature>
<feature type="region of interest" description="Disordered" evidence="1">
    <location>
        <begin position="1"/>
        <end position="123"/>
    </location>
</feature>
<reference evidence="2 3" key="1">
    <citation type="journal article" date="2014" name="Nat. Genet.">
        <title>Whole-genome sequence of a flatfish provides insights into ZW sex chromosome evolution and adaptation to a benthic lifestyle.</title>
        <authorList>
            <person name="Chen S."/>
            <person name="Zhang G."/>
            <person name="Shao C."/>
            <person name="Huang Q."/>
            <person name="Liu G."/>
            <person name="Zhang P."/>
            <person name="Song W."/>
            <person name="An N."/>
            <person name="Chalopin D."/>
            <person name="Volff J.N."/>
            <person name="Hong Y."/>
            <person name="Li Q."/>
            <person name="Sha Z."/>
            <person name="Zhou H."/>
            <person name="Xie M."/>
            <person name="Yu Q."/>
            <person name="Liu Y."/>
            <person name="Xiang H."/>
            <person name="Wang N."/>
            <person name="Wu K."/>
            <person name="Yang C."/>
            <person name="Zhou Q."/>
            <person name="Liao X."/>
            <person name="Yang L."/>
            <person name="Hu Q."/>
            <person name="Zhang J."/>
            <person name="Meng L."/>
            <person name="Jin L."/>
            <person name="Tian Y."/>
            <person name="Lian J."/>
            <person name="Yang J."/>
            <person name="Miao G."/>
            <person name="Liu S."/>
            <person name="Liang Z."/>
            <person name="Yan F."/>
            <person name="Li Y."/>
            <person name="Sun B."/>
            <person name="Zhang H."/>
            <person name="Zhang J."/>
            <person name="Zhu Y."/>
            <person name="Du M."/>
            <person name="Zhao Y."/>
            <person name="Schartl M."/>
            <person name="Tang Q."/>
            <person name="Wang J."/>
        </authorList>
    </citation>
    <scope>NUCLEOTIDE SEQUENCE</scope>
</reference>
<reference evidence="2" key="2">
    <citation type="submission" date="2025-08" db="UniProtKB">
        <authorList>
            <consortium name="Ensembl"/>
        </authorList>
    </citation>
    <scope>IDENTIFICATION</scope>
</reference>
<keyword evidence="3" id="KW-1185">Reference proteome</keyword>